<accession>A0A9D1M7J9</accession>
<dbReference type="FunFam" id="3.20.20.80:FF:000121">
    <property type="entry name" value="Beta-galactosidase"/>
    <property type="match status" value="1"/>
</dbReference>
<dbReference type="InterPro" id="IPR017853">
    <property type="entry name" value="GH"/>
</dbReference>
<feature type="non-terminal residue" evidence="11">
    <location>
        <position position="1"/>
    </location>
</feature>
<evidence type="ECO:0000256" key="1">
    <source>
        <dbReference type="ARBA" id="ARBA00001412"/>
    </source>
</evidence>
<dbReference type="InterPro" id="IPR006103">
    <property type="entry name" value="Glyco_hydro_2_cat"/>
</dbReference>
<dbReference type="GO" id="GO:0030246">
    <property type="term" value="F:carbohydrate binding"/>
    <property type="evidence" value="ECO:0007669"/>
    <property type="project" value="InterPro"/>
</dbReference>
<keyword evidence="6" id="KW-0378">Hydrolase</keyword>
<reference evidence="11" key="1">
    <citation type="submission" date="2020-10" db="EMBL/GenBank/DDBJ databases">
        <authorList>
            <person name="Gilroy R."/>
        </authorList>
    </citation>
    <scope>NUCLEOTIDE SEQUENCE</scope>
    <source>
        <strain evidence="11">CHK158-818</strain>
    </source>
</reference>
<dbReference type="Pfam" id="PF02929">
    <property type="entry name" value="Bgal_small_N"/>
    <property type="match status" value="1"/>
</dbReference>
<dbReference type="EC" id="3.2.1.23" evidence="5"/>
<comment type="caution">
    <text evidence="11">The sequence shown here is derived from an EMBL/GenBank/DDBJ whole genome shotgun (WGS) entry which is preliminary data.</text>
</comment>
<proteinExistence type="inferred from homology"/>
<comment type="catalytic activity">
    <reaction evidence="1">
        <text>Hydrolysis of terminal non-reducing beta-D-galactose residues in beta-D-galactosides.</text>
        <dbReference type="EC" id="3.2.1.23"/>
    </reaction>
</comment>
<dbReference type="GO" id="GO:0005990">
    <property type="term" value="P:lactose catabolic process"/>
    <property type="evidence" value="ECO:0007669"/>
    <property type="project" value="TreeGrafter"/>
</dbReference>
<dbReference type="Pfam" id="PF02836">
    <property type="entry name" value="Glyco_hydro_2_C"/>
    <property type="match status" value="1"/>
</dbReference>
<dbReference type="AlphaFoldDB" id="A0A9D1M7J9"/>
<name>A0A9D1M7J9_9BACT</name>
<dbReference type="InterPro" id="IPR023232">
    <property type="entry name" value="Glyco_hydro_2_AS"/>
</dbReference>
<dbReference type="InterPro" id="IPR036156">
    <property type="entry name" value="Beta-gal/glucu_dom_sf"/>
</dbReference>
<evidence type="ECO:0000313" key="12">
    <source>
        <dbReference type="Proteomes" id="UP000824112"/>
    </source>
</evidence>
<reference evidence="11" key="2">
    <citation type="journal article" date="2021" name="PeerJ">
        <title>Extensive microbial diversity within the chicken gut microbiome revealed by metagenomics and culture.</title>
        <authorList>
            <person name="Gilroy R."/>
            <person name="Ravi A."/>
            <person name="Getino M."/>
            <person name="Pursley I."/>
            <person name="Horton D.L."/>
            <person name="Alikhan N.F."/>
            <person name="Baker D."/>
            <person name="Gharbi K."/>
            <person name="Hall N."/>
            <person name="Watson M."/>
            <person name="Adriaenssens E.M."/>
            <person name="Foster-Nyarko E."/>
            <person name="Jarju S."/>
            <person name="Secka A."/>
            <person name="Antonio M."/>
            <person name="Oren A."/>
            <person name="Chaudhuri R.R."/>
            <person name="La Ragione R."/>
            <person name="Hildebrand F."/>
            <person name="Pallen M.J."/>
        </authorList>
    </citation>
    <scope>NUCLEOTIDE SEQUENCE</scope>
    <source>
        <strain evidence="11">CHK158-818</strain>
    </source>
</reference>
<dbReference type="InterPro" id="IPR014718">
    <property type="entry name" value="GH-type_carb-bd"/>
</dbReference>
<evidence type="ECO:0000256" key="4">
    <source>
        <dbReference type="ARBA" id="ARBA00011245"/>
    </source>
</evidence>
<dbReference type="InterPro" id="IPR004199">
    <property type="entry name" value="B-gal_small/dom_5"/>
</dbReference>
<evidence type="ECO:0000256" key="5">
    <source>
        <dbReference type="ARBA" id="ARBA00012756"/>
    </source>
</evidence>
<dbReference type="PANTHER" id="PTHR46323">
    <property type="entry name" value="BETA-GALACTOSIDASE"/>
    <property type="match status" value="1"/>
</dbReference>
<evidence type="ECO:0000256" key="8">
    <source>
        <dbReference type="ARBA" id="ARBA00023295"/>
    </source>
</evidence>
<evidence type="ECO:0000259" key="10">
    <source>
        <dbReference type="SMART" id="SM01038"/>
    </source>
</evidence>
<dbReference type="Gene3D" id="3.20.20.80">
    <property type="entry name" value="Glycosidases"/>
    <property type="match status" value="1"/>
</dbReference>
<dbReference type="GO" id="GO:0004565">
    <property type="term" value="F:beta-galactosidase activity"/>
    <property type="evidence" value="ECO:0007669"/>
    <property type="project" value="UniProtKB-EC"/>
</dbReference>
<dbReference type="InterPro" id="IPR013783">
    <property type="entry name" value="Ig-like_fold"/>
</dbReference>
<comment type="cofactor">
    <cofactor evidence="2">
        <name>Ca(2+)</name>
        <dbReference type="ChEBI" id="CHEBI:29108"/>
    </cofactor>
</comment>
<dbReference type="SUPFAM" id="SSF74650">
    <property type="entry name" value="Galactose mutarotase-like"/>
    <property type="match status" value="1"/>
</dbReference>
<dbReference type="Gene3D" id="2.70.98.10">
    <property type="match status" value="1"/>
</dbReference>
<evidence type="ECO:0000256" key="2">
    <source>
        <dbReference type="ARBA" id="ARBA00001913"/>
    </source>
</evidence>
<comment type="subunit">
    <text evidence="4">Monomer.</text>
</comment>
<dbReference type="Pfam" id="PF00703">
    <property type="entry name" value="Glyco_hydro_2"/>
    <property type="match status" value="1"/>
</dbReference>
<dbReference type="InterPro" id="IPR006101">
    <property type="entry name" value="Glyco_hydro_2"/>
</dbReference>
<dbReference type="EMBL" id="DVNA01000115">
    <property type="protein sequence ID" value="HIU55156.1"/>
    <property type="molecule type" value="Genomic_DNA"/>
</dbReference>
<dbReference type="SUPFAM" id="SSF51445">
    <property type="entry name" value="(Trans)glycosidases"/>
    <property type="match status" value="1"/>
</dbReference>
<evidence type="ECO:0000313" key="11">
    <source>
        <dbReference type="EMBL" id="HIU55156.1"/>
    </source>
</evidence>
<dbReference type="PRINTS" id="PR00132">
    <property type="entry name" value="GLHYDRLASE2"/>
</dbReference>
<gene>
    <name evidence="11" type="ORF">IAB03_05020</name>
</gene>
<organism evidence="11 12">
    <name type="scientific">Candidatus Gallibacteroides avistercoris</name>
    <dbReference type="NCBI Taxonomy" id="2840833"/>
    <lineage>
        <taxon>Bacteria</taxon>
        <taxon>Pseudomonadati</taxon>
        <taxon>Bacteroidota</taxon>
        <taxon>Bacteroidia</taxon>
        <taxon>Bacteroidales</taxon>
        <taxon>Bacteroidaceae</taxon>
        <taxon>Bacteroidaceae incertae sedis</taxon>
        <taxon>Candidatus Gallibacteroides</taxon>
    </lineage>
</organism>
<dbReference type="InterPro" id="IPR050347">
    <property type="entry name" value="Bact_Beta-galactosidase"/>
</dbReference>
<evidence type="ECO:0000256" key="7">
    <source>
        <dbReference type="ARBA" id="ARBA00022837"/>
    </source>
</evidence>
<evidence type="ECO:0000256" key="6">
    <source>
        <dbReference type="ARBA" id="ARBA00022801"/>
    </source>
</evidence>
<dbReference type="PROSITE" id="PS00608">
    <property type="entry name" value="GLYCOSYL_HYDROL_F2_2"/>
    <property type="match status" value="1"/>
</dbReference>
<dbReference type="InterPro" id="IPR006102">
    <property type="entry name" value="Ig-like_GH2"/>
</dbReference>
<dbReference type="SMART" id="SM01038">
    <property type="entry name" value="Bgal_small_N"/>
    <property type="match status" value="1"/>
</dbReference>
<protein>
    <recommendedName>
        <fullName evidence="5">beta-galactosidase</fullName>
        <ecNumber evidence="5">3.2.1.23</ecNumber>
    </recommendedName>
    <alternativeName>
        <fullName evidence="9">Lactase</fullName>
    </alternativeName>
</protein>
<dbReference type="PANTHER" id="PTHR46323:SF2">
    <property type="entry name" value="BETA-GALACTOSIDASE"/>
    <property type="match status" value="1"/>
</dbReference>
<dbReference type="InterPro" id="IPR023230">
    <property type="entry name" value="Glyco_hydro_2_CS"/>
</dbReference>
<keyword evidence="7" id="KW-0106">Calcium</keyword>
<evidence type="ECO:0000256" key="9">
    <source>
        <dbReference type="ARBA" id="ARBA00032230"/>
    </source>
</evidence>
<dbReference type="PROSITE" id="PS00719">
    <property type="entry name" value="GLYCOSYL_HYDROL_F2_1"/>
    <property type="match status" value="1"/>
</dbReference>
<dbReference type="Pfam" id="PF16353">
    <property type="entry name" value="LacZ_4"/>
    <property type="match status" value="1"/>
</dbReference>
<dbReference type="Gene3D" id="2.60.40.10">
    <property type="entry name" value="Immunoglobulins"/>
    <property type="match status" value="2"/>
</dbReference>
<dbReference type="Proteomes" id="UP000824112">
    <property type="component" value="Unassembled WGS sequence"/>
</dbReference>
<dbReference type="InterPro" id="IPR032312">
    <property type="entry name" value="LacZ_4"/>
</dbReference>
<evidence type="ECO:0000256" key="3">
    <source>
        <dbReference type="ARBA" id="ARBA00007401"/>
    </source>
</evidence>
<dbReference type="InterPro" id="IPR011013">
    <property type="entry name" value="Gal_mutarotase_sf_dom"/>
</dbReference>
<keyword evidence="8" id="KW-0326">Glycosidase</keyword>
<dbReference type="SUPFAM" id="SSF49303">
    <property type="entry name" value="beta-Galactosidase/glucuronidase domain"/>
    <property type="match status" value="2"/>
</dbReference>
<feature type="domain" description="Beta galactosidase small chain/" evidence="10">
    <location>
        <begin position="464"/>
        <end position="755"/>
    </location>
</feature>
<comment type="similarity">
    <text evidence="3">Belongs to the glycosyl hydrolase 2 family.</text>
</comment>
<dbReference type="GO" id="GO:0009341">
    <property type="term" value="C:beta-galactosidase complex"/>
    <property type="evidence" value="ECO:0007669"/>
    <property type="project" value="InterPro"/>
</dbReference>
<sequence length="772" mass="88465">DVKESAVCTFAKEIENAAHWTAETPNLYTLLLTLKDPSGKVQEAVSHRVGFRTVEIKDRQLLVNGQPILIKGVNIHEHNPATGHYMTEELLRKDFELFKKLNVNTVRTSHYPQPEMFYKMSDEYGIYVIDEANIEAHGLGYNLRKGGTMGNRPEYEPTIIDRTRNMVERDKNHPSVIIWSLGNESGNGYNFYQSYNWIRKRDASRPIQYERAEMEWNSDIFCPMYPTPADIEKYAKDESSDRPLIMCEYAHAMGNSLGNFQDYWTVIEQYDLLQGGCIWDWVDQGLNKRDASGQTFWAYGGDFGPENTPSDGNFLINGIVFPDRSLKPHSYEMKKVYQDIKFTNFDPANGKLTVRNDYFFQSLDDFTFDYQLKEDGKVIKKGKFSVNLPPRQSQTVKLPVTLTEQDVPQQYTLTVAARLKKAKPLLEKGYELANEQFLLNTPVKKDYEPEMAAPALTDNDTDITLKGKDFQLVVDKKTGIITSYQLKGKELILDGFGPRPNFWRASTDNDYGYQPAAKTEIWNKISQELKEVVGLEIRSDAHSVEITCQYAWPSEKVNYNTTYKIFGNGIVRFDNELVILDNKLPFLPRLGMRMQLPAEYDRITYFGRGPWENYQDRKTSAFVDLYTTTAGEMYVPYIRPQENGHRMDVQWVSVLNKSGNGFMVASETPFGFNALNNTIEDFDGGARKKSKSTDPAIKNIDYRHTNDIVPRGLVELNVDYKQTGVGGDNSWGLWPHEEYRLGVANGGYKYSVVFVPVYGKKPLVDTDYAVQR</sequence>